<sequence length="272" mass="29758">MGRQEGVSLQDNFKTNKTLDGFLQKAVGALDKEIELVERRLSISTSPASPVSTPLSPPLFQTFSQPLYLQQPQGSHPALTPPPPAVHLKNAREITSATSDKAIISDSAQLTPDLSAKAFVLDPEPNPKGKRKRGGANLRNKRASTTSTNNPGLEAGNDRSTILQESAVGHLLLERIMEHIREEFIKRLHPIEIRLQAIEEKLGGLIKPHAPDIPQRADTQSHCHSLTLGHFSGTNDRTPVNLAAGPLSFKDRCDYSYQPEMGRNARPHINSG</sequence>
<evidence type="ECO:0000313" key="2">
    <source>
        <dbReference type="EMBL" id="KAJ1164633.1"/>
    </source>
</evidence>
<reference evidence="2" key="1">
    <citation type="journal article" date="2022" name="bioRxiv">
        <title>Sequencing and chromosome-scale assembly of the giantPleurodeles waltlgenome.</title>
        <authorList>
            <person name="Brown T."/>
            <person name="Elewa A."/>
            <person name="Iarovenko S."/>
            <person name="Subramanian E."/>
            <person name="Araus A.J."/>
            <person name="Petzold A."/>
            <person name="Susuki M."/>
            <person name="Suzuki K.-i.T."/>
            <person name="Hayashi T."/>
            <person name="Toyoda A."/>
            <person name="Oliveira C."/>
            <person name="Osipova E."/>
            <person name="Leigh N.D."/>
            <person name="Simon A."/>
            <person name="Yun M.H."/>
        </authorList>
    </citation>
    <scope>NUCLEOTIDE SEQUENCE</scope>
    <source>
        <strain evidence="2">20211129_DDA</strain>
        <tissue evidence="2">Liver</tissue>
    </source>
</reference>
<dbReference type="EMBL" id="JANPWB010000008">
    <property type="protein sequence ID" value="KAJ1164633.1"/>
    <property type="molecule type" value="Genomic_DNA"/>
</dbReference>
<keyword evidence="3" id="KW-1185">Reference proteome</keyword>
<feature type="compositionally biased region" description="Basic residues" evidence="1">
    <location>
        <begin position="128"/>
        <end position="142"/>
    </location>
</feature>
<organism evidence="2 3">
    <name type="scientific">Pleurodeles waltl</name>
    <name type="common">Iberian ribbed newt</name>
    <dbReference type="NCBI Taxonomy" id="8319"/>
    <lineage>
        <taxon>Eukaryota</taxon>
        <taxon>Metazoa</taxon>
        <taxon>Chordata</taxon>
        <taxon>Craniata</taxon>
        <taxon>Vertebrata</taxon>
        <taxon>Euteleostomi</taxon>
        <taxon>Amphibia</taxon>
        <taxon>Batrachia</taxon>
        <taxon>Caudata</taxon>
        <taxon>Salamandroidea</taxon>
        <taxon>Salamandridae</taxon>
        <taxon>Pleurodelinae</taxon>
        <taxon>Pleurodeles</taxon>
    </lineage>
</organism>
<dbReference type="Proteomes" id="UP001066276">
    <property type="component" value="Chromosome 4_2"/>
</dbReference>
<gene>
    <name evidence="2" type="ORF">NDU88_005068</name>
</gene>
<accession>A0AAV7SKM7</accession>
<dbReference type="AlphaFoldDB" id="A0AAV7SKM7"/>
<evidence type="ECO:0000256" key="1">
    <source>
        <dbReference type="SAM" id="MobiDB-lite"/>
    </source>
</evidence>
<name>A0AAV7SKM7_PLEWA</name>
<proteinExistence type="predicted"/>
<evidence type="ECO:0000313" key="3">
    <source>
        <dbReference type="Proteomes" id="UP001066276"/>
    </source>
</evidence>
<comment type="caution">
    <text evidence="2">The sequence shown here is derived from an EMBL/GenBank/DDBJ whole genome shotgun (WGS) entry which is preliminary data.</text>
</comment>
<protein>
    <submittedName>
        <fullName evidence="2">Uncharacterized protein</fullName>
    </submittedName>
</protein>
<feature type="region of interest" description="Disordered" evidence="1">
    <location>
        <begin position="119"/>
        <end position="157"/>
    </location>
</feature>